<dbReference type="Pfam" id="PF13416">
    <property type="entry name" value="SBP_bac_8"/>
    <property type="match status" value="1"/>
</dbReference>
<gene>
    <name evidence="5" type="ORF">SAMN02745136_01870</name>
</gene>
<evidence type="ECO:0000256" key="3">
    <source>
        <dbReference type="ARBA" id="ARBA00022729"/>
    </source>
</evidence>
<dbReference type="GO" id="GO:0042956">
    <property type="term" value="P:maltodextrin transmembrane transport"/>
    <property type="evidence" value="ECO:0007669"/>
    <property type="project" value="TreeGrafter"/>
</dbReference>
<evidence type="ECO:0000313" key="5">
    <source>
        <dbReference type="EMBL" id="SHK15364.1"/>
    </source>
</evidence>
<protein>
    <submittedName>
        <fullName evidence="5">Arabinogalactan oligomer / maltooligosaccharide transport system substrate-binding protein</fullName>
    </submittedName>
</protein>
<sequence length="488" mass="54002">MMKKIICLLLVALLSIGQLTGCKSTEAVKEKDTSAQANALKSIYNGELEKNVTLRVLENDTAIEQGYFKQLIDAFNEKYKDYGIVAVDANMDQRSNLADDGPYGYGPDVLYQANDSIMKYVEGKHIYPIPAESLECFSKIPENAWNAYKSEVDGKTYYMGVPVNVQTSMLFYRKDMLPKDWESNWDDNKNKIPDMVENWNALYKYSKSIVDSGTGKYGYMRSLFDVYFSSGFLFSYGGYIFGNNNTNPKEVGLSAGKAEVGANVLLKLASVMNEECIDDSITVNGYSKIADGTYFATMTTPDVYTLFIKELALEYEKQGMSTEKAKAAAKENLVVAGLPMLPASGDLTEENPELIPQKSMGGINGYAISAYTKAPNACLAFVDFATSYEMIMKRQEMLGSIPARSDAAKAVGGVSEIVFNNLNDGNIVVMPSITEMVQVWSPAETFFTDLAKDAFRTSDKKYASLEELKSGLKAVDQQIYDAIYTLSK</sequence>
<dbReference type="Proteomes" id="UP000184386">
    <property type="component" value="Unassembled WGS sequence"/>
</dbReference>
<dbReference type="SUPFAM" id="SSF53850">
    <property type="entry name" value="Periplasmic binding protein-like II"/>
    <property type="match status" value="1"/>
</dbReference>
<dbReference type="EMBL" id="FRAC01000009">
    <property type="protein sequence ID" value="SHK15364.1"/>
    <property type="molecule type" value="Genomic_DNA"/>
</dbReference>
<reference evidence="5 6" key="1">
    <citation type="submission" date="2016-11" db="EMBL/GenBank/DDBJ databases">
        <authorList>
            <person name="Jaros S."/>
            <person name="Januszkiewicz K."/>
            <person name="Wedrychowicz H."/>
        </authorList>
    </citation>
    <scope>NUCLEOTIDE SEQUENCE [LARGE SCALE GENOMIC DNA]</scope>
    <source>
        <strain evidence="5 6">DSM 15929</strain>
    </source>
</reference>
<dbReference type="PANTHER" id="PTHR30061">
    <property type="entry name" value="MALTOSE-BINDING PERIPLASMIC PROTEIN"/>
    <property type="match status" value="1"/>
</dbReference>
<dbReference type="STRING" id="1121322.SAMN02745136_01870"/>
<comment type="similarity">
    <text evidence="1">Belongs to the bacterial solute-binding protein 1 family.</text>
</comment>
<evidence type="ECO:0000313" key="6">
    <source>
        <dbReference type="Proteomes" id="UP000184386"/>
    </source>
</evidence>
<keyword evidence="6" id="KW-1185">Reference proteome</keyword>
<evidence type="ECO:0000256" key="1">
    <source>
        <dbReference type="ARBA" id="ARBA00008520"/>
    </source>
</evidence>
<evidence type="ECO:0000256" key="2">
    <source>
        <dbReference type="ARBA" id="ARBA00022448"/>
    </source>
</evidence>
<dbReference type="AlphaFoldDB" id="A0A1M6Q529"/>
<feature type="chain" id="PRO_5039361844" evidence="4">
    <location>
        <begin position="21"/>
        <end position="488"/>
    </location>
</feature>
<evidence type="ECO:0000256" key="4">
    <source>
        <dbReference type="SAM" id="SignalP"/>
    </source>
</evidence>
<organism evidence="5 6">
    <name type="scientific">Anaerocolumna jejuensis DSM 15929</name>
    <dbReference type="NCBI Taxonomy" id="1121322"/>
    <lineage>
        <taxon>Bacteria</taxon>
        <taxon>Bacillati</taxon>
        <taxon>Bacillota</taxon>
        <taxon>Clostridia</taxon>
        <taxon>Lachnospirales</taxon>
        <taxon>Lachnospiraceae</taxon>
        <taxon>Anaerocolumna</taxon>
    </lineage>
</organism>
<feature type="signal peptide" evidence="4">
    <location>
        <begin position="1"/>
        <end position="20"/>
    </location>
</feature>
<dbReference type="InterPro" id="IPR006059">
    <property type="entry name" value="SBP"/>
</dbReference>
<dbReference type="PANTHER" id="PTHR30061:SF50">
    <property type="entry name" value="MALTOSE_MALTODEXTRIN-BINDING PERIPLASMIC PROTEIN"/>
    <property type="match status" value="1"/>
</dbReference>
<proteinExistence type="inferred from homology"/>
<keyword evidence="3 4" id="KW-0732">Signal</keyword>
<dbReference type="GO" id="GO:1901982">
    <property type="term" value="F:maltose binding"/>
    <property type="evidence" value="ECO:0007669"/>
    <property type="project" value="TreeGrafter"/>
</dbReference>
<keyword evidence="2" id="KW-0813">Transport</keyword>
<dbReference type="GO" id="GO:0015768">
    <property type="term" value="P:maltose transport"/>
    <property type="evidence" value="ECO:0007669"/>
    <property type="project" value="TreeGrafter"/>
</dbReference>
<accession>A0A1M6Q529</accession>
<dbReference type="GO" id="GO:0055052">
    <property type="term" value="C:ATP-binding cassette (ABC) transporter complex, substrate-binding subunit-containing"/>
    <property type="evidence" value="ECO:0007669"/>
    <property type="project" value="TreeGrafter"/>
</dbReference>
<name>A0A1M6Q529_9FIRM</name>
<dbReference type="Gene3D" id="3.40.190.10">
    <property type="entry name" value="Periplasmic binding protein-like II"/>
    <property type="match status" value="2"/>
</dbReference>